<keyword evidence="5" id="KW-1185">Reference proteome</keyword>
<keyword evidence="2" id="KW-1133">Transmembrane helix</keyword>
<evidence type="ECO:0000256" key="1">
    <source>
        <dbReference type="SAM" id="MobiDB-lite"/>
    </source>
</evidence>
<dbReference type="Proteomes" id="UP000054466">
    <property type="component" value="Unassembled WGS sequence"/>
</dbReference>
<dbReference type="EMBL" id="KN847043">
    <property type="protein sequence ID" value="KIW28059.1"/>
    <property type="molecule type" value="Genomic_DNA"/>
</dbReference>
<accession>A0A0D2CWS9</accession>
<feature type="region of interest" description="Disordered" evidence="1">
    <location>
        <begin position="415"/>
        <end position="452"/>
    </location>
</feature>
<dbReference type="GeneID" id="27346937"/>
<evidence type="ECO:0000259" key="3">
    <source>
        <dbReference type="Pfam" id="PF09463"/>
    </source>
</evidence>
<keyword evidence="2" id="KW-0812">Transmembrane</keyword>
<protein>
    <recommendedName>
        <fullName evidence="3">Membrane anchor Opy2 N-terminal domain-containing protein</fullName>
    </recommendedName>
</protein>
<name>A0A0D2CWS9_9EURO</name>
<feature type="compositionally biased region" description="Basic and acidic residues" evidence="1">
    <location>
        <begin position="107"/>
        <end position="123"/>
    </location>
</feature>
<proteinExistence type="predicted"/>
<dbReference type="AlphaFoldDB" id="A0A0D2CWS9"/>
<dbReference type="Pfam" id="PF09463">
    <property type="entry name" value="Opy2"/>
    <property type="match status" value="1"/>
</dbReference>
<feature type="region of interest" description="Disordered" evidence="1">
    <location>
        <begin position="106"/>
        <end position="128"/>
    </location>
</feature>
<dbReference type="RefSeq" id="XP_016248275.1">
    <property type="nucleotide sequence ID" value="XM_016394856.1"/>
</dbReference>
<evidence type="ECO:0000313" key="5">
    <source>
        <dbReference type="Proteomes" id="UP000054466"/>
    </source>
</evidence>
<feature type="compositionally biased region" description="Polar residues" evidence="1">
    <location>
        <begin position="389"/>
        <end position="403"/>
    </location>
</feature>
<sequence length="452" mass="47539">MASNGLFESSAHQLFRRCVQCPPDPPSCPACGVDETCSLTAQSCDSCASTTCVKIGSLPGQSAPKKSTPVGGIVGGVVGGVVLLAAIVYLVYRFRIRKKRRALAWDPPEKRDQSTLHRGDRQSTRSAHSIASTVFTRASNVIQIAYIPGVTVRSPPDSPGLMIPPVPSIPGGIASNSATGSPQLEQHFFMPKDLRDSTWSDASSLDPRISLAPSLARASVATTIYRSDAIVPPIPAQQAFRAQANVVSVKSGSNTPGTSSTPSTRTPQIPQVPQVPKLGSGNSSIVARNVTARPIEVKKVSSGNRVPTLANLAKEAARKSSTATSSKESIAFFVDEKEVVTSPATTTPMSVLDESPISPLVIPKQPFAANHSARSSSVSAILPLEGSKEGSSNGPTHRHTGSATLSAVIEDAIKRARNPEHMNVTSPTLRPELVKHDSGPFSDANEVKENLP</sequence>
<feature type="domain" description="Membrane anchor Opy2 N-terminal" evidence="3">
    <location>
        <begin position="18"/>
        <end position="52"/>
    </location>
</feature>
<organism evidence="4 5">
    <name type="scientific">Cladophialophora immunda</name>
    <dbReference type="NCBI Taxonomy" id="569365"/>
    <lineage>
        <taxon>Eukaryota</taxon>
        <taxon>Fungi</taxon>
        <taxon>Dikarya</taxon>
        <taxon>Ascomycota</taxon>
        <taxon>Pezizomycotina</taxon>
        <taxon>Eurotiomycetes</taxon>
        <taxon>Chaetothyriomycetidae</taxon>
        <taxon>Chaetothyriales</taxon>
        <taxon>Herpotrichiellaceae</taxon>
        <taxon>Cladophialophora</taxon>
    </lineage>
</organism>
<evidence type="ECO:0000256" key="2">
    <source>
        <dbReference type="SAM" id="Phobius"/>
    </source>
</evidence>
<keyword evidence="2" id="KW-0472">Membrane</keyword>
<dbReference type="STRING" id="569365.A0A0D2CWS9"/>
<reference evidence="4 5" key="1">
    <citation type="submission" date="2015-01" db="EMBL/GenBank/DDBJ databases">
        <title>The Genome Sequence of Cladophialophora immunda CBS83496.</title>
        <authorList>
            <consortium name="The Broad Institute Genomics Platform"/>
            <person name="Cuomo C."/>
            <person name="de Hoog S."/>
            <person name="Gorbushina A."/>
            <person name="Stielow B."/>
            <person name="Teixiera M."/>
            <person name="Abouelleil A."/>
            <person name="Chapman S.B."/>
            <person name="Priest M."/>
            <person name="Young S.K."/>
            <person name="Wortman J."/>
            <person name="Nusbaum C."/>
            <person name="Birren B."/>
        </authorList>
    </citation>
    <scope>NUCLEOTIDE SEQUENCE [LARGE SCALE GENOMIC DNA]</scope>
    <source>
        <strain evidence="4 5">CBS 83496</strain>
    </source>
</reference>
<feature type="compositionally biased region" description="Low complexity" evidence="1">
    <location>
        <begin position="251"/>
        <end position="267"/>
    </location>
</feature>
<feature type="transmembrane region" description="Helical" evidence="2">
    <location>
        <begin position="70"/>
        <end position="92"/>
    </location>
</feature>
<dbReference type="InterPro" id="IPR018571">
    <property type="entry name" value="Membrane_anchor_Opy2_N"/>
</dbReference>
<feature type="region of interest" description="Disordered" evidence="1">
    <location>
        <begin position="247"/>
        <end position="282"/>
    </location>
</feature>
<dbReference type="VEuPathDB" id="FungiDB:PV07_07743"/>
<gene>
    <name evidence="4" type="ORF">PV07_07743</name>
</gene>
<dbReference type="HOGENOM" id="CLU_030352_2_1_1"/>
<feature type="region of interest" description="Disordered" evidence="1">
    <location>
        <begin position="384"/>
        <end position="403"/>
    </location>
</feature>
<evidence type="ECO:0000313" key="4">
    <source>
        <dbReference type="EMBL" id="KIW28059.1"/>
    </source>
</evidence>
<dbReference type="OrthoDB" id="2402916at2759"/>